<name>A0A1X2GXJ3_9FUNG</name>
<dbReference type="EMBL" id="MCGT01000001">
    <property type="protein sequence ID" value="ORX62742.1"/>
    <property type="molecule type" value="Genomic_DNA"/>
</dbReference>
<dbReference type="OrthoDB" id="197967at2759"/>
<protein>
    <recommendedName>
        <fullName evidence="4">Folate-sensitive fragile site protein Fra10Ac1</fullName>
    </recommendedName>
</protein>
<keyword evidence="3" id="KW-1185">Reference proteome</keyword>
<gene>
    <name evidence="2" type="ORF">DM01DRAFT_1369330</name>
</gene>
<dbReference type="InterPro" id="IPR050645">
    <property type="entry name" value="Histidine_acid_phosphatase"/>
</dbReference>
<proteinExistence type="predicted"/>
<dbReference type="Pfam" id="PF09725">
    <property type="entry name" value="Fra10Ac1"/>
    <property type="match status" value="1"/>
</dbReference>
<dbReference type="InterPro" id="IPR019129">
    <property type="entry name" value="Folate-sensitive_fs_Fra10Ac1"/>
</dbReference>
<organism evidence="2 3">
    <name type="scientific">Hesseltinella vesiculosa</name>
    <dbReference type="NCBI Taxonomy" id="101127"/>
    <lineage>
        <taxon>Eukaryota</taxon>
        <taxon>Fungi</taxon>
        <taxon>Fungi incertae sedis</taxon>
        <taxon>Mucoromycota</taxon>
        <taxon>Mucoromycotina</taxon>
        <taxon>Mucoromycetes</taxon>
        <taxon>Mucorales</taxon>
        <taxon>Cunninghamellaceae</taxon>
        <taxon>Hesseltinella</taxon>
    </lineage>
</organism>
<dbReference type="STRING" id="101127.A0A1X2GXJ3"/>
<dbReference type="Proteomes" id="UP000242146">
    <property type="component" value="Unassembled WGS sequence"/>
</dbReference>
<comment type="caution">
    <text evidence="2">The sequence shown here is derived from an EMBL/GenBank/DDBJ whole genome shotgun (WGS) entry which is preliminary data.</text>
</comment>
<reference evidence="2 3" key="1">
    <citation type="submission" date="2016-07" db="EMBL/GenBank/DDBJ databases">
        <title>Pervasive Adenine N6-methylation of Active Genes in Fungi.</title>
        <authorList>
            <consortium name="DOE Joint Genome Institute"/>
            <person name="Mondo S.J."/>
            <person name="Dannebaum R.O."/>
            <person name="Kuo R.C."/>
            <person name="Labutti K."/>
            <person name="Haridas S."/>
            <person name="Kuo A."/>
            <person name="Salamov A."/>
            <person name="Ahrendt S.R."/>
            <person name="Lipzen A."/>
            <person name="Sullivan W."/>
            <person name="Andreopoulos W.B."/>
            <person name="Clum A."/>
            <person name="Lindquist E."/>
            <person name="Daum C."/>
            <person name="Ramamoorthy G.K."/>
            <person name="Gryganskyi A."/>
            <person name="Culley D."/>
            <person name="Magnuson J.K."/>
            <person name="James T.Y."/>
            <person name="O'Malley M.A."/>
            <person name="Stajich J.E."/>
            <person name="Spatafora J.W."/>
            <person name="Visel A."/>
            <person name="Grigoriev I.V."/>
        </authorList>
    </citation>
    <scope>NUCLEOTIDE SEQUENCE [LARGE SCALE GENOMIC DNA]</scope>
    <source>
        <strain evidence="2 3">NRRL 3301</strain>
    </source>
</reference>
<evidence type="ECO:0008006" key="4">
    <source>
        <dbReference type="Google" id="ProtNLM"/>
    </source>
</evidence>
<accession>A0A1X2GXJ3</accession>
<evidence type="ECO:0000313" key="2">
    <source>
        <dbReference type="EMBL" id="ORX62742.1"/>
    </source>
</evidence>
<feature type="compositionally biased region" description="Basic and acidic residues" evidence="1">
    <location>
        <begin position="233"/>
        <end position="243"/>
    </location>
</feature>
<sequence>MSHPFTFRKDLGGVDAYTRHKELMASYRYYYQQAPSSTTTEPKSYNPEYDILKKHHRFIRDDDDDLATDSSDLTWEKRIAKKYYDKLFKEYAICDLKLYKLGKIALRWRTEPEVIQGKGQFVCASNRCEDLLDLKSWEVNFGYMEDGVKKNELVKVRLCPTCSNKLNHNSIKKLANSAPSKKRKRISDEDESSSDNSDRDDISHATKKKKTPYSEDNEHDDQDQTSSSVWTKPLEERREKTKEEEFEDYFADLLQ</sequence>
<evidence type="ECO:0000256" key="1">
    <source>
        <dbReference type="SAM" id="MobiDB-lite"/>
    </source>
</evidence>
<dbReference type="GO" id="GO:0016791">
    <property type="term" value="F:phosphatase activity"/>
    <property type="evidence" value="ECO:0007669"/>
    <property type="project" value="TreeGrafter"/>
</dbReference>
<dbReference type="PANTHER" id="PTHR11567">
    <property type="entry name" value="ACID PHOSPHATASE-RELATED"/>
    <property type="match status" value="1"/>
</dbReference>
<dbReference type="AlphaFoldDB" id="A0A1X2GXJ3"/>
<dbReference type="PANTHER" id="PTHR11567:SF25">
    <property type="entry name" value="PROTEIN FRA10AC1"/>
    <property type="match status" value="1"/>
</dbReference>
<feature type="compositionally biased region" description="Acidic residues" evidence="1">
    <location>
        <begin position="244"/>
        <end position="255"/>
    </location>
</feature>
<evidence type="ECO:0000313" key="3">
    <source>
        <dbReference type="Proteomes" id="UP000242146"/>
    </source>
</evidence>
<feature type="region of interest" description="Disordered" evidence="1">
    <location>
        <begin position="173"/>
        <end position="255"/>
    </location>
</feature>